<dbReference type="RefSeq" id="WP_002926680.1">
    <property type="nucleotide sequence ID" value="NZ_CP071430.1"/>
</dbReference>
<feature type="transmembrane region" description="Helical" evidence="1">
    <location>
        <begin position="122"/>
        <end position="139"/>
    </location>
</feature>
<evidence type="ECO:0000313" key="3">
    <source>
        <dbReference type="Proteomes" id="UP000249623"/>
    </source>
</evidence>
<accession>A0A2X3VU03</accession>
<gene>
    <name evidence="2" type="ORF">NCTC11085_01962</name>
</gene>
<name>A0A2X3VU03_STRSA</name>
<dbReference type="EMBL" id="LS483346">
    <property type="protein sequence ID" value="SQF35796.1"/>
    <property type="molecule type" value="Genomic_DNA"/>
</dbReference>
<dbReference type="Proteomes" id="UP000249623">
    <property type="component" value="Chromosome 1"/>
</dbReference>
<keyword evidence="1" id="KW-0812">Transmembrane</keyword>
<organism evidence="2 3">
    <name type="scientific">Streptococcus sanguinis</name>
    <dbReference type="NCBI Taxonomy" id="1305"/>
    <lineage>
        <taxon>Bacteria</taxon>
        <taxon>Bacillati</taxon>
        <taxon>Bacillota</taxon>
        <taxon>Bacilli</taxon>
        <taxon>Lactobacillales</taxon>
        <taxon>Streptococcaceae</taxon>
        <taxon>Streptococcus</taxon>
    </lineage>
</organism>
<proteinExistence type="predicted"/>
<feature type="transmembrane region" description="Helical" evidence="1">
    <location>
        <begin position="94"/>
        <end position="116"/>
    </location>
</feature>
<evidence type="ECO:0000256" key="1">
    <source>
        <dbReference type="SAM" id="Phobius"/>
    </source>
</evidence>
<feature type="transmembrane region" description="Helical" evidence="1">
    <location>
        <begin position="151"/>
        <end position="169"/>
    </location>
</feature>
<keyword evidence="1" id="KW-0472">Membrane</keyword>
<protein>
    <submittedName>
        <fullName evidence="2">Uncharacterized protein</fullName>
    </submittedName>
</protein>
<keyword evidence="1" id="KW-1133">Transmembrane helix</keyword>
<feature type="transmembrane region" description="Helical" evidence="1">
    <location>
        <begin position="62"/>
        <end position="82"/>
    </location>
</feature>
<dbReference type="AlphaFoldDB" id="A0A2X3VU03"/>
<reference evidence="2 3" key="1">
    <citation type="submission" date="2018-06" db="EMBL/GenBank/DDBJ databases">
        <authorList>
            <consortium name="Pathogen Informatics"/>
            <person name="Doyle S."/>
        </authorList>
    </citation>
    <scope>NUCLEOTIDE SEQUENCE [LARGE SCALE GENOMIC DNA]</scope>
    <source>
        <strain evidence="2 3">NCTC11085</strain>
    </source>
</reference>
<evidence type="ECO:0000313" key="2">
    <source>
        <dbReference type="EMBL" id="SQF35796.1"/>
    </source>
</evidence>
<sequence>MKKAFKVDYFSIMHPIACITLPIMAHLFYLMVKAFFFDLLNILISIWTGKEIKETTDFLLPGFYLCIFILIIYLVGFLVQLIIHIRNRKENSLLPAWCMLTALIALVATVIDTLILNPELTPYAYFLSIAAYITYFFSKRPKIIESYRSNAKIRYATWTILILVIILSFL</sequence>